<sequence>MKNSKKFTQTETDQKRPELTNRKGVVFHQDNGTPHMSVVTCQKLWELGWKVLLHPPYSPDLKPDNYPFFLALQNFHSYEKLGSREDYENRHSQSFSPIKAKSFMREAL</sequence>
<protein>
    <submittedName>
        <fullName evidence="2">Histone-lysine N-methyltransferase SETMAR</fullName>
    </submittedName>
</protein>
<dbReference type="GO" id="GO:0031297">
    <property type="term" value="P:replication fork processing"/>
    <property type="evidence" value="ECO:0007669"/>
    <property type="project" value="TreeGrafter"/>
</dbReference>
<dbReference type="GO" id="GO:0000793">
    <property type="term" value="C:condensed chromosome"/>
    <property type="evidence" value="ECO:0007669"/>
    <property type="project" value="TreeGrafter"/>
</dbReference>
<dbReference type="GO" id="GO:0042800">
    <property type="term" value="F:histone H3K4 methyltransferase activity"/>
    <property type="evidence" value="ECO:0007669"/>
    <property type="project" value="TreeGrafter"/>
</dbReference>
<feature type="compositionally biased region" description="Basic and acidic residues" evidence="1">
    <location>
        <begin position="12"/>
        <end position="21"/>
    </location>
</feature>
<dbReference type="GO" id="GO:0035861">
    <property type="term" value="C:site of double-strand break"/>
    <property type="evidence" value="ECO:0007669"/>
    <property type="project" value="TreeGrafter"/>
</dbReference>
<organism evidence="2 3">
    <name type="scientific">Trichonephila clavipes</name>
    <name type="common">Golden silk orbweaver</name>
    <name type="synonym">Nephila clavipes</name>
    <dbReference type="NCBI Taxonomy" id="2585209"/>
    <lineage>
        <taxon>Eukaryota</taxon>
        <taxon>Metazoa</taxon>
        <taxon>Ecdysozoa</taxon>
        <taxon>Arthropoda</taxon>
        <taxon>Chelicerata</taxon>
        <taxon>Arachnida</taxon>
        <taxon>Araneae</taxon>
        <taxon>Araneomorphae</taxon>
        <taxon>Entelegynae</taxon>
        <taxon>Araneoidea</taxon>
        <taxon>Nephilidae</taxon>
        <taxon>Trichonephila</taxon>
    </lineage>
</organism>
<dbReference type="GO" id="GO:0006303">
    <property type="term" value="P:double-strand break repair via nonhomologous end joining"/>
    <property type="evidence" value="ECO:0007669"/>
    <property type="project" value="TreeGrafter"/>
</dbReference>
<accession>A0A8X6SW26</accession>
<dbReference type="Gene3D" id="3.30.420.10">
    <property type="entry name" value="Ribonuclease H-like superfamily/Ribonuclease H"/>
    <property type="match status" value="1"/>
</dbReference>
<name>A0A8X6SW26_TRICX</name>
<dbReference type="GO" id="GO:0005634">
    <property type="term" value="C:nucleus"/>
    <property type="evidence" value="ECO:0007669"/>
    <property type="project" value="TreeGrafter"/>
</dbReference>
<comment type="caution">
    <text evidence="2">The sequence shown here is derived from an EMBL/GenBank/DDBJ whole genome shotgun (WGS) entry which is preliminary data.</text>
</comment>
<keyword evidence="3" id="KW-1185">Reference proteome</keyword>
<feature type="region of interest" description="Disordered" evidence="1">
    <location>
        <begin position="1"/>
        <end position="23"/>
    </location>
</feature>
<dbReference type="AlphaFoldDB" id="A0A8X6SW26"/>
<dbReference type="GO" id="GO:0003697">
    <property type="term" value="F:single-stranded DNA binding"/>
    <property type="evidence" value="ECO:0007669"/>
    <property type="project" value="TreeGrafter"/>
</dbReference>
<dbReference type="GO" id="GO:0003690">
    <property type="term" value="F:double-stranded DNA binding"/>
    <property type="evidence" value="ECO:0007669"/>
    <property type="project" value="TreeGrafter"/>
</dbReference>
<dbReference type="GO" id="GO:0015074">
    <property type="term" value="P:DNA integration"/>
    <property type="evidence" value="ECO:0007669"/>
    <property type="project" value="TreeGrafter"/>
</dbReference>
<evidence type="ECO:0000313" key="3">
    <source>
        <dbReference type="Proteomes" id="UP000887159"/>
    </source>
</evidence>
<dbReference type="Proteomes" id="UP000887159">
    <property type="component" value="Unassembled WGS sequence"/>
</dbReference>
<evidence type="ECO:0000256" key="1">
    <source>
        <dbReference type="SAM" id="MobiDB-lite"/>
    </source>
</evidence>
<dbReference type="EMBL" id="BMAU01021355">
    <property type="protein sequence ID" value="GFY20456.1"/>
    <property type="molecule type" value="Genomic_DNA"/>
</dbReference>
<evidence type="ECO:0000313" key="2">
    <source>
        <dbReference type="EMBL" id="GFY20456.1"/>
    </source>
</evidence>
<dbReference type="PANTHER" id="PTHR46060:SF2">
    <property type="entry name" value="HISTONE-LYSINE N-METHYLTRANSFERASE SETMAR"/>
    <property type="match status" value="1"/>
</dbReference>
<dbReference type="GO" id="GO:0046975">
    <property type="term" value="F:histone H3K36 methyltransferase activity"/>
    <property type="evidence" value="ECO:0007669"/>
    <property type="project" value="TreeGrafter"/>
</dbReference>
<proteinExistence type="predicted"/>
<dbReference type="InterPro" id="IPR052709">
    <property type="entry name" value="Transposase-MT_Hybrid"/>
</dbReference>
<gene>
    <name evidence="2" type="primary">WH47_05039</name>
    <name evidence="2" type="ORF">TNCV_210881</name>
</gene>
<dbReference type="PANTHER" id="PTHR46060">
    <property type="entry name" value="MARINER MOS1 TRANSPOSASE-LIKE PROTEIN"/>
    <property type="match status" value="1"/>
</dbReference>
<dbReference type="GO" id="GO:0000729">
    <property type="term" value="P:DNA double-strand break processing"/>
    <property type="evidence" value="ECO:0007669"/>
    <property type="project" value="TreeGrafter"/>
</dbReference>
<dbReference type="GO" id="GO:0044774">
    <property type="term" value="P:mitotic DNA integrity checkpoint signaling"/>
    <property type="evidence" value="ECO:0007669"/>
    <property type="project" value="TreeGrafter"/>
</dbReference>
<dbReference type="GO" id="GO:0044547">
    <property type="term" value="F:DNA topoisomerase binding"/>
    <property type="evidence" value="ECO:0007669"/>
    <property type="project" value="TreeGrafter"/>
</dbReference>
<feature type="compositionally biased region" description="Polar residues" evidence="1">
    <location>
        <begin position="1"/>
        <end position="11"/>
    </location>
</feature>
<reference evidence="2" key="1">
    <citation type="submission" date="2020-08" db="EMBL/GenBank/DDBJ databases">
        <title>Multicomponent nature underlies the extraordinary mechanical properties of spider dragline silk.</title>
        <authorList>
            <person name="Kono N."/>
            <person name="Nakamura H."/>
            <person name="Mori M."/>
            <person name="Yoshida Y."/>
            <person name="Ohtoshi R."/>
            <person name="Malay A.D."/>
            <person name="Moran D.A.P."/>
            <person name="Tomita M."/>
            <person name="Numata K."/>
            <person name="Arakawa K."/>
        </authorList>
    </citation>
    <scope>NUCLEOTIDE SEQUENCE</scope>
</reference>
<dbReference type="InterPro" id="IPR036397">
    <property type="entry name" value="RNaseH_sf"/>
</dbReference>
<dbReference type="GO" id="GO:0000014">
    <property type="term" value="F:single-stranded DNA endodeoxyribonuclease activity"/>
    <property type="evidence" value="ECO:0007669"/>
    <property type="project" value="TreeGrafter"/>
</dbReference>